<dbReference type="InterPro" id="IPR003142">
    <property type="entry name" value="BPL_C"/>
</dbReference>
<feature type="region of interest" description="Disordered" evidence="2">
    <location>
        <begin position="247"/>
        <end position="266"/>
    </location>
</feature>
<dbReference type="AlphaFoldDB" id="A0A6J6VSA1"/>
<dbReference type="PANTHER" id="PTHR12835">
    <property type="entry name" value="BIOTIN PROTEIN LIGASE"/>
    <property type="match status" value="1"/>
</dbReference>
<dbReference type="PROSITE" id="PS51733">
    <property type="entry name" value="BPL_LPL_CATALYTIC"/>
    <property type="match status" value="1"/>
</dbReference>
<dbReference type="Pfam" id="PF02237">
    <property type="entry name" value="BPL_C"/>
    <property type="match status" value="1"/>
</dbReference>
<dbReference type="Pfam" id="PF03099">
    <property type="entry name" value="BPL_LplA_LipB"/>
    <property type="match status" value="1"/>
</dbReference>
<sequence length="266" mass="27664">MAGPSVNSPFRILRVSVTGSTNADLLARARAGEPAGLVLLADHQTAGRGRLDRRWEAPSGANLLVSMLLRPPRPVDRWFHSTLALGLAVVDACHTSGVDATLKWPNDVLVGDAKLAGVLAETDGCGAVVIGLGCNVGWPGAGELPGATSLAAHGARVTPAAFLNVVLDHYDDAAPDLLERYRSCCSTIGRPIRIDLPNGEAVDGVATGVDDDGLLVVEIDTDATLPGAPAFVTRRFAVGDVVHARSGTRSMDASLPPTSSDVRRNE</sequence>
<feature type="domain" description="BPL/LPL catalytic" evidence="3">
    <location>
        <begin position="11"/>
        <end position="178"/>
    </location>
</feature>
<dbReference type="InterPro" id="IPR004408">
    <property type="entry name" value="Biotin_CoA_COase_ligase"/>
</dbReference>
<dbReference type="Gene3D" id="3.30.930.10">
    <property type="entry name" value="Bira Bifunctional Protein, Domain 2"/>
    <property type="match status" value="1"/>
</dbReference>
<dbReference type="Gene3D" id="2.30.30.100">
    <property type="match status" value="1"/>
</dbReference>
<evidence type="ECO:0000256" key="2">
    <source>
        <dbReference type="SAM" id="MobiDB-lite"/>
    </source>
</evidence>
<name>A0A6J6VSA1_9ZZZZ</name>
<evidence type="ECO:0000313" key="4">
    <source>
        <dbReference type="EMBL" id="CAB4774266.1"/>
    </source>
</evidence>
<dbReference type="InterPro" id="IPR045864">
    <property type="entry name" value="aa-tRNA-synth_II/BPL/LPL"/>
</dbReference>
<evidence type="ECO:0000256" key="1">
    <source>
        <dbReference type="ARBA" id="ARBA00022598"/>
    </source>
</evidence>
<organism evidence="4">
    <name type="scientific">freshwater metagenome</name>
    <dbReference type="NCBI Taxonomy" id="449393"/>
    <lineage>
        <taxon>unclassified sequences</taxon>
        <taxon>metagenomes</taxon>
        <taxon>ecological metagenomes</taxon>
    </lineage>
</organism>
<dbReference type="GO" id="GO:0005737">
    <property type="term" value="C:cytoplasm"/>
    <property type="evidence" value="ECO:0007669"/>
    <property type="project" value="TreeGrafter"/>
</dbReference>
<protein>
    <submittedName>
        <fullName evidence="4">Unannotated protein</fullName>
    </submittedName>
</protein>
<dbReference type="CDD" id="cd16442">
    <property type="entry name" value="BPL"/>
    <property type="match status" value="1"/>
</dbReference>
<evidence type="ECO:0000259" key="3">
    <source>
        <dbReference type="PROSITE" id="PS51733"/>
    </source>
</evidence>
<dbReference type="PANTHER" id="PTHR12835:SF5">
    <property type="entry name" value="BIOTIN--PROTEIN LIGASE"/>
    <property type="match status" value="1"/>
</dbReference>
<dbReference type="SUPFAM" id="SSF55681">
    <property type="entry name" value="Class II aaRS and biotin synthetases"/>
    <property type="match status" value="1"/>
</dbReference>
<dbReference type="NCBIfam" id="TIGR00121">
    <property type="entry name" value="birA_ligase"/>
    <property type="match status" value="1"/>
</dbReference>
<reference evidence="4" key="1">
    <citation type="submission" date="2020-05" db="EMBL/GenBank/DDBJ databases">
        <authorList>
            <person name="Chiriac C."/>
            <person name="Salcher M."/>
            <person name="Ghai R."/>
            <person name="Kavagutti S V."/>
        </authorList>
    </citation>
    <scope>NUCLEOTIDE SEQUENCE</scope>
</reference>
<gene>
    <name evidence="4" type="ORF">UFOPK2754_03270</name>
</gene>
<accession>A0A6J6VSA1</accession>
<feature type="compositionally biased region" description="Polar residues" evidence="2">
    <location>
        <begin position="247"/>
        <end position="260"/>
    </location>
</feature>
<proteinExistence type="predicted"/>
<keyword evidence="1" id="KW-0436">Ligase</keyword>
<dbReference type="InterPro" id="IPR004143">
    <property type="entry name" value="BPL_LPL_catalytic"/>
</dbReference>
<dbReference type="EMBL" id="CAEZYR010000210">
    <property type="protein sequence ID" value="CAB4774266.1"/>
    <property type="molecule type" value="Genomic_DNA"/>
</dbReference>
<dbReference type="GO" id="GO:0004077">
    <property type="term" value="F:biotin--[biotin carboxyl-carrier protein] ligase activity"/>
    <property type="evidence" value="ECO:0007669"/>
    <property type="project" value="InterPro"/>
</dbReference>